<evidence type="ECO:0000313" key="7">
    <source>
        <dbReference type="Proteomes" id="UP001358193"/>
    </source>
</evidence>
<evidence type="ECO:0000259" key="5">
    <source>
        <dbReference type="Pfam" id="PF05198"/>
    </source>
</evidence>
<organism evidence="6 7">
    <name type="scientific">phage Lak_Megaphage_Sonny</name>
    <dbReference type="NCBI Taxonomy" id="3109229"/>
    <lineage>
        <taxon>Viruses</taxon>
        <taxon>Duplodnaviria</taxon>
        <taxon>Heunggongvirae</taxon>
        <taxon>Uroviricota</taxon>
        <taxon>Caudoviricetes</taxon>
        <taxon>Caudoviricetes code 15 clade</taxon>
    </lineage>
</organism>
<dbReference type="EMBL" id="OR769223">
    <property type="protein sequence ID" value="WQJ53557.1"/>
    <property type="molecule type" value="Genomic_DNA"/>
</dbReference>
<dbReference type="Proteomes" id="UP001358193">
    <property type="component" value="Segment"/>
</dbReference>
<dbReference type="PANTHER" id="PTHR10938:SF0">
    <property type="entry name" value="TRANSLATION INITIATION FACTOR IF-3, MITOCHONDRIAL"/>
    <property type="match status" value="1"/>
</dbReference>
<dbReference type="SUPFAM" id="SSF54364">
    <property type="entry name" value="Translation initiation factor IF3, N-terminal domain"/>
    <property type="match status" value="1"/>
</dbReference>
<dbReference type="NCBIfam" id="TIGR00168">
    <property type="entry name" value="infC"/>
    <property type="match status" value="1"/>
</dbReference>
<dbReference type="Gene3D" id="3.10.20.80">
    <property type="entry name" value="Translation initiation factor 3 (IF-3), N-terminal domain"/>
    <property type="match status" value="1"/>
</dbReference>
<dbReference type="InterPro" id="IPR036788">
    <property type="entry name" value="T_IF-3_C_sf"/>
</dbReference>
<evidence type="ECO:0000256" key="2">
    <source>
        <dbReference type="ARBA" id="ARBA00022540"/>
    </source>
</evidence>
<dbReference type="InterPro" id="IPR019814">
    <property type="entry name" value="Translation_initiation_fac_3_N"/>
</dbReference>
<keyword evidence="2 6" id="KW-0396">Initiation factor</keyword>
<protein>
    <submittedName>
        <fullName evidence="6">Translation initiation factor</fullName>
    </submittedName>
</protein>
<evidence type="ECO:0000256" key="1">
    <source>
        <dbReference type="ARBA" id="ARBA00005439"/>
    </source>
</evidence>
<feature type="domain" description="Translation initiation factor 3 C-terminal" evidence="4">
    <location>
        <begin position="86"/>
        <end position="171"/>
    </location>
</feature>
<feature type="domain" description="Translation initiation factor 3 N-terminal" evidence="5">
    <location>
        <begin position="13"/>
        <end position="79"/>
    </location>
</feature>
<evidence type="ECO:0000259" key="4">
    <source>
        <dbReference type="Pfam" id="PF00707"/>
    </source>
</evidence>
<evidence type="ECO:0000313" key="6">
    <source>
        <dbReference type="EMBL" id="WQJ53557.1"/>
    </source>
</evidence>
<proteinExistence type="inferred from homology"/>
<reference evidence="6 7" key="1">
    <citation type="submission" date="2023-11" db="EMBL/GenBank/DDBJ databases">
        <authorList>
            <person name="Cook R."/>
            <person name="Crisci M."/>
            <person name="Pye H."/>
            <person name="Adriaenssens E."/>
            <person name="Santini J."/>
        </authorList>
    </citation>
    <scope>NUCLEOTIDE SEQUENCE [LARGE SCALE GENOMIC DNA]</scope>
    <source>
        <strain evidence="6">Lak_Megaphage_Sonny</strain>
    </source>
</reference>
<comment type="similarity">
    <text evidence="1">Belongs to the IF-3 family.</text>
</comment>
<keyword evidence="7" id="KW-1185">Reference proteome</keyword>
<dbReference type="InterPro" id="IPR019815">
    <property type="entry name" value="Translation_initiation_fac_3_C"/>
</dbReference>
<name>A0ABZ0Z2Y3_9CAUD</name>
<dbReference type="Pfam" id="PF05198">
    <property type="entry name" value="IF3_N"/>
    <property type="match status" value="1"/>
</dbReference>
<sequence>MQKVKDQKTNKLNNEIRVPNVRVIYDEENVVMPTYKALQLAESRGEDLIMISENANPPVCKIMEYGKFLYQQKKKEKEMKSKQTVMEIKEIHFGPNEGEHDYQFKMKHAIEFLQAGKKVKAQVFFKGRSIDYADQGKLILLRLAQDLEEYGKIEKLPELIGKNMIMTINPKK</sequence>
<evidence type="ECO:0000256" key="3">
    <source>
        <dbReference type="ARBA" id="ARBA00022917"/>
    </source>
</evidence>
<dbReference type="InterPro" id="IPR036787">
    <property type="entry name" value="T_IF-3_N_sf"/>
</dbReference>
<dbReference type="SUPFAM" id="SSF55200">
    <property type="entry name" value="Translation initiation factor IF3, C-terminal domain"/>
    <property type="match status" value="1"/>
</dbReference>
<dbReference type="Gene3D" id="3.30.110.10">
    <property type="entry name" value="Translation initiation factor 3 (IF-3), C-terminal domain"/>
    <property type="match status" value="1"/>
</dbReference>
<keyword evidence="3" id="KW-0648">Protein biosynthesis</keyword>
<dbReference type="InterPro" id="IPR001288">
    <property type="entry name" value="Translation_initiation_fac_3"/>
</dbReference>
<dbReference type="PANTHER" id="PTHR10938">
    <property type="entry name" value="TRANSLATION INITIATION FACTOR IF-3"/>
    <property type="match status" value="1"/>
</dbReference>
<accession>A0ABZ0Z2Y3</accession>
<dbReference type="Pfam" id="PF00707">
    <property type="entry name" value="IF3_C"/>
    <property type="match status" value="1"/>
</dbReference>